<gene>
    <name evidence="1" type="ORF">FSB75_06050</name>
</gene>
<organism evidence="1 2">
    <name type="scientific">Flavisolibacter ginsenosidimutans</name>
    <dbReference type="NCBI Taxonomy" id="661481"/>
    <lineage>
        <taxon>Bacteria</taxon>
        <taxon>Pseudomonadati</taxon>
        <taxon>Bacteroidota</taxon>
        <taxon>Chitinophagia</taxon>
        <taxon>Chitinophagales</taxon>
        <taxon>Chitinophagaceae</taxon>
        <taxon>Flavisolibacter</taxon>
    </lineage>
</organism>
<sequence length="204" mass="22963">MDRRDAVKYISVLMGSALVGGDAFLLGCKSNSGKTDWLSAESVAYLDEIGETILPRTKTPGAKDAQVGKFMQVMVNDCYEEGDQRAFKEGMDKLNDASKKKFDKTFMEASPEQRKELLIAVDKEAKDYQKSIADYNRVEDDKYNKNLSYVRQKKSPHYFTMMKQLTLLGFFTSKPGLTQALRYNAVPGKFEGCIPYKKGDPAFA</sequence>
<protein>
    <submittedName>
        <fullName evidence="1">Gluconate 2-dehydrogenase subunit 3 family protein</fullName>
    </submittedName>
</protein>
<name>A0A5B8UFM1_9BACT</name>
<dbReference type="Pfam" id="PF13618">
    <property type="entry name" value="Gluconate_2-dh3"/>
    <property type="match status" value="1"/>
</dbReference>
<proteinExistence type="predicted"/>
<dbReference type="KEGG" id="fgg:FSB75_06050"/>
<evidence type="ECO:0000313" key="2">
    <source>
        <dbReference type="Proteomes" id="UP000321204"/>
    </source>
</evidence>
<evidence type="ECO:0000313" key="1">
    <source>
        <dbReference type="EMBL" id="QEC55481.1"/>
    </source>
</evidence>
<dbReference type="AlphaFoldDB" id="A0A5B8UFM1"/>
<accession>A0A5B8UFM1</accession>
<dbReference type="RefSeq" id="WP_146784263.1">
    <property type="nucleotide sequence ID" value="NZ_BAABIO010000002.1"/>
</dbReference>
<keyword evidence="2" id="KW-1185">Reference proteome</keyword>
<dbReference type="EMBL" id="CP042433">
    <property type="protein sequence ID" value="QEC55481.1"/>
    <property type="molecule type" value="Genomic_DNA"/>
</dbReference>
<dbReference type="OrthoDB" id="6385145at2"/>
<reference evidence="1 2" key="1">
    <citation type="journal article" date="2015" name="Int. J. Syst. Evol. Microbiol.">
        <title>Flavisolibacter ginsenosidimutans sp. nov., with ginsenoside-converting activity isolated from soil used for cultivating ginseng.</title>
        <authorList>
            <person name="Zhao Y."/>
            <person name="Liu Q."/>
            <person name="Kang M.S."/>
            <person name="Jin F."/>
            <person name="Yu H."/>
            <person name="Im W.T."/>
        </authorList>
    </citation>
    <scope>NUCLEOTIDE SEQUENCE [LARGE SCALE GENOMIC DNA]</scope>
    <source>
        <strain evidence="1 2">Gsoil 636</strain>
    </source>
</reference>
<dbReference type="Proteomes" id="UP000321204">
    <property type="component" value="Chromosome"/>
</dbReference>
<dbReference type="InterPro" id="IPR027056">
    <property type="entry name" value="Gluconate_2DH_su3"/>
</dbReference>